<dbReference type="PANTHER" id="PTHR30535">
    <property type="entry name" value="VITAMIN B12-BINDING PROTEIN"/>
    <property type="match status" value="1"/>
</dbReference>
<dbReference type="AlphaFoldDB" id="A0AA45HIM6"/>
<dbReference type="GO" id="GO:0071281">
    <property type="term" value="P:cellular response to iron ion"/>
    <property type="evidence" value="ECO:0007669"/>
    <property type="project" value="TreeGrafter"/>
</dbReference>
<dbReference type="PROSITE" id="PS50206">
    <property type="entry name" value="RHODANESE_3"/>
    <property type="match status" value="1"/>
</dbReference>
<comment type="caution">
    <text evidence="3">The sequence shown here is derived from an EMBL/GenBank/DDBJ whole genome shotgun (WGS) entry which is preliminary data.</text>
</comment>
<evidence type="ECO:0000259" key="1">
    <source>
        <dbReference type="PROSITE" id="PS50206"/>
    </source>
</evidence>
<proteinExistence type="predicted"/>
<evidence type="ECO:0000259" key="2">
    <source>
        <dbReference type="PROSITE" id="PS50983"/>
    </source>
</evidence>
<dbReference type="EMBL" id="QGGI01000008">
    <property type="protein sequence ID" value="PWJ93298.1"/>
    <property type="molecule type" value="Genomic_DNA"/>
</dbReference>
<evidence type="ECO:0000313" key="3">
    <source>
        <dbReference type="EMBL" id="PWJ93298.1"/>
    </source>
</evidence>
<dbReference type="Proteomes" id="UP000245921">
    <property type="component" value="Unassembled WGS sequence"/>
</dbReference>
<name>A0AA45HIM6_9BACT</name>
<protein>
    <submittedName>
        <fullName evidence="3">Iron complex transport system substrate-binding protein</fullName>
    </submittedName>
</protein>
<reference evidence="3 4" key="1">
    <citation type="submission" date="2018-05" db="EMBL/GenBank/DDBJ databases">
        <title>Genomic Encyclopedia of Type Strains, Phase IV (KMG-IV): sequencing the most valuable type-strain genomes for metagenomic binning, comparative biology and taxonomic classification.</title>
        <authorList>
            <person name="Goeker M."/>
        </authorList>
    </citation>
    <scope>NUCLEOTIDE SEQUENCE [LARGE SCALE GENOMIC DNA]</scope>
    <source>
        <strain evidence="3 4">DSM 24906</strain>
    </source>
</reference>
<keyword evidence="4" id="KW-1185">Reference proteome</keyword>
<sequence length="342" mass="39840">MKKIYLCMIFLILFVMGFASNSGKQIIDCSGNKVKIPESKDIKRIVVVSPPIFPMILSMVDDYEKVVAVHPLGLKNANEEILIKRYPKIKKMNTTFVKGFNVNVESVLALNPDIIFCYGVQQKKNLDGLNIPIVDFLIPENNDPIYTLNKWTDLLNEIFDLKKSSFIMEELKKIKKIETEKKNKTKVLVIINNVNNKITISASNSYEDYWLNYAGMENVAGNRGGWQGWQEVNIEEIYNWQPDKILIFMGPKAEEYLNGNMGKEWERLKAIKNKEVYNIPKGYFNWNVPNPDSPLMYSWLISLMRNDQKSFYEEIKRYYEKNYDIKLDEKDIDSILNPKEGK</sequence>
<dbReference type="Gene3D" id="3.40.50.1980">
    <property type="entry name" value="Nitrogenase molybdenum iron protein domain"/>
    <property type="match status" value="2"/>
</dbReference>
<dbReference type="PANTHER" id="PTHR30535:SF34">
    <property type="entry name" value="MOLYBDATE-BINDING PROTEIN MOLA"/>
    <property type="match status" value="1"/>
</dbReference>
<dbReference type="InterPro" id="IPR001763">
    <property type="entry name" value="Rhodanese-like_dom"/>
</dbReference>
<dbReference type="PROSITE" id="PS50983">
    <property type="entry name" value="FE_B12_PBP"/>
    <property type="match status" value="1"/>
</dbReference>
<feature type="domain" description="Rhodanese" evidence="1">
    <location>
        <begin position="209"/>
        <end position="238"/>
    </location>
</feature>
<feature type="domain" description="Fe/B12 periplasmic-binding" evidence="2">
    <location>
        <begin position="44"/>
        <end position="308"/>
    </location>
</feature>
<dbReference type="SUPFAM" id="SSF53807">
    <property type="entry name" value="Helical backbone' metal receptor"/>
    <property type="match status" value="1"/>
</dbReference>
<dbReference type="InterPro" id="IPR050902">
    <property type="entry name" value="ABC_Transporter_SBP"/>
</dbReference>
<dbReference type="RefSeq" id="WP_109604821.1">
    <property type="nucleotide sequence ID" value="NZ_QGGI01000008.1"/>
</dbReference>
<gene>
    <name evidence="3" type="ORF">C7380_108128</name>
</gene>
<dbReference type="Pfam" id="PF01497">
    <property type="entry name" value="Peripla_BP_2"/>
    <property type="match status" value="1"/>
</dbReference>
<dbReference type="Gene3D" id="1.20.58.2180">
    <property type="match status" value="1"/>
</dbReference>
<dbReference type="InterPro" id="IPR002491">
    <property type="entry name" value="ABC_transptr_periplasmic_BD"/>
</dbReference>
<organism evidence="3 4">
    <name type="scientific">Oceanotoga teriensis</name>
    <dbReference type="NCBI Taxonomy" id="515440"/>
    <lineage>
        <taxon>Bacteria</taxon>
        <taxon>Thermotogati</taxon>
        <taxon>Thermotogota</taxon>
        <taxon>Thermotogae</taxon>
        <taxon>Petrotogales</taxon>
        <taxon>Petrotogaceae</taxon>
        <taxon>Oceanotoga</taxon>
    </lineage>
</organism>
<evidence type="ECO:0000313" key="4">
    <source>
        <dbReference type="Proteomes" id="UP000245921"/>
    </source>
</evidence>
<accession>A0AA45HIM6</accession>